<keyword evidence="2" id="KW-1185">Reference proteome</keyword>
<gene>
    <name evidence="1" type="ORF">ACJMK2_031123</name>
</gene>
<organism evidence="1 2">
    <name type="scientific">Sinanodonta woodiana</name>
    <name type="common">Chinese pond mussel</name>
    <name type="synonym">Anodonta woodiana</name>
    <dbReference type="NCBI Taxonomy" id="1069815"/>
    <lineage>
        <taxon>Eukaryota</taxon>
        <taxon>Metazoa</taxon>
        <taxon>Spiralia</taxon>
        <taxon>Lophotrochozoa</taxon>
        <taxon>Mollusca</taxon>
        <taxon>Bivalvia</taxon>
        <taxon>Autobranchia</taxon>
        <taxon>Heteroconchia</taxon>
        <taxon>Palaeoheterodonta</taxon>
        <taxon>Unionida</taxon>
        <taxon>Unionoidea</taxon>
        <taxon>Unionidae</taxon>
        <taxon>Unioninae</taxon>
        <taxon>Sinanodonta</taxon>
    </lineage>
</organism>
<name>A0ABD3WXV0_SINWO</name>
<sequence length="132" mass="15435">MLSVTNKLLVAVVDLGTDDSGYGYSLRSDYEKDPMKVRIRTWNSGCFLSAKQPTCVLCDPAGQFNSFGYEAENKYTELSEEKAHYNWYFLRKFLNMISDKQVIQFCSNIMWCYQNKVKYKTYQNMLSLKQPI</sequence>
<evidence type="ECO:0000313" key="2">
    <source>
        <dbReference type="Proteomes" id="UP001634394"/>
    </source>
</evidence>
<dbReference type="EMBL" id="JBJQND010000004">
    <property type="protein sequence ID" value="KAL3878795.1"/>
    <property type="molecule type" value="Genomic_DNA"/>
</dbReference>
<protein>
    <submittedName>
        <fullName evidence="1">Uncharacterized protein</fullName>
    </submittedName>
</protein>
<comment type="caution">
    <text evidence="1">The sequence shown here is derived from an EMBL/GenBank/DDBJ whole genome shotgun (WGS) entry which is preliminary data.</text>
</comment>
<reference evidence="1 2" key="1">
    <citation type="submission" date="2024-11" db="EMBL/GenBank/DDBJ databases">
        <title>Chromosome-level genome assembly of the freshwater bivalve Anodonta woodiana.</title>
        <authorList>
            <person name="Chen X."/>
        </authorList>
    </citation>
    <scope>NUCLEOTIDE SEQUENCE [LARGE SCALE GENOMIC DNA]</scope>
    <source>
        <strain evidence="1">MN2024</strain>
        <tissue evidence="1">Gills</tissue>
    </source>
</reference>
<dbReference type="AlphaFoldDB" id="A0ABD3WXV0"/>
<evidence type="ECO:0000313" key="1">
    <source>
        <dbReference type="EMBL" id="KAL3878795.1"/>
    </source>
</evidence>
<dbReference type="Proteomes" id="UP001634394">
    <property type="component" value="Unassembled WGS sequence"/>
</dbReference>
<accession>A0ABD3WXV0</accession>
<proteinExistence type="predicted"/>